<feature type="domain" description="Glyceraldehyde 3-phosphate dehydrogenase NAD(P) binding" evidence="8">
    <location>
        <begin position="3"/>
        <end position="161"/>
    </location>
</feature>
<feature type="binding site" evidence="5">
    <location>
        <position position="34"/>
    </location>
    <ligand>
        <name>NAD(+)</name>
        <dbReference type="ChEBI" id="CHEBI:57540"/>
    </ligand>
</feature>
<comment type="caution">
    <text evidence="9">The sequence shown here is derived from an EMBL/GenBank/DDBJ whole genome shotgun (WGS) entry which is preliminary data.</text>
</comment>
<dbReference type="Pfam" id="PF02800">
    <property type="entry name" value="Gp_dh_C"/>
    <property type="match status" value="1"/>
</dbReference>
<evidence type="ECO:0000259" key="8">
    <source>
        <dbReference type="SMART" id="SM00846"/>
    </source>
</evidence>
<evidence type="ECO:0000256" key="6">
    <source>
        <dbReference type="PIRSR" id="PIRSR000149-4"/>
    </source>
</evidence>
<evidence type="ECO:0000256" key="5">
    <source>
        <dbReference type="PIRSR" id="PIRSR000149-3"/>
    </source>
</evidence>
<gene>
    <name evidence="9" type="ORF">A2675_01210</name>
</gene>
<keyword evidence="2" id="KW-0560">Oxidoreductase</keyword>
<feature type="active site" description="Nucleophile" evidence="3">
    <location>
        <position position="161"/>
    </location>
</feature>
<feature type="binding site" evidence="4">
    <location>
        <position position="191"/>
    </location>
    <ligand>
        <name>D-glyceraldehyde 3-phosphate</name>
        <dbReference type="ChEBI" id="CHEBI:59776"/>
    </ligand>
</feature>
<feature type="binding site" evidence="5">
    <location>
        <position position="125"/>
    </location>
    <ligand>
        <name>NAD(+)</name>
        <dbReference type="ChEBI" id="CHEBI:57540"/>
    </ligand>
</feature>
<evidence type="ECO:0000256" key="7">
    <source>
        <dbReference type="RuleBase" id="RU000397"/>
    </source>
</evidence>
<dbReference type="SUPFAM" id="SSF55347">
    <property type="entry name" value="Glyceraldehyde-3-phosphate dehydrogenase-like, C-terminal domain"/>
    <property type="match status" value="1"/>
</dbReference>
<dbReference type="GO" id="GO:0016620">
    <property type="term" value="F:oxidoreductase activity, acting on the aldehyde or oxo group of donors, NAD or NADP as acceptor"/>
    <property type="evidence" value="ECO:0007669"/>
    <property type="project" value="InterPro"/>
</dbReference>
<dbReference type="NCBIfam" id="TIGR01534">
    <property type="entry name" value="GAPDH-I"/>
    <property type="match status" value="1"/>
</dbReference>
<dbReference type="GO" id="GO:0050661">
    <property type="term" value="F:NADP binding"/>
    <property type="evidence" value="ECO:0007669"/>
    <property type="project" value="InterPro"/>
</dbReference>
<dbReference type="FunFam" id="3.30.360.10:FF:000002">
    <property type="entry name" value="Glyceraldehyde-3-phosphate dehydrogenase"/>
    <property type="match status" value="1"/>
</dbReference>
<comment type="similarity">
    <text evidence="1 7">Belongs to the glyceraldehyde-3-phosphate dehydrogenase family.</text>
</comment>
<evidence type="ECO:0000256" key="1">
    <source>
        <dbReference type="ARBA" id="ARBA00007406"/>
    </source>
</evidence>
<keyword evidence="5" id="KW-0520">NAD</keyword>
<feature type="site" description="Activates thiol group during catalysis" evidence="6">
    <location>
        <position position="188"/>
    </location>
</feature>
<dbReference type="PRINTS" id="PR00078">
    <property type="entry name" value="G3PDHDRGNASE"/>
</dbReference>
<dbReference type="GO" id="GO:0006006">
    <property type="term" value="P:glucose metabolic process"/>
    <property type="evidence" value="ECO:0007669"/>
    <property type="project" value="InterPro"/>
</dbReference>
<evidence type="ECO:0000313" key="10">
    <source>
        <dbReference type="Proteomes" id="UP000176997"/>
    </source>
</evidence>
<feature type="binding site" evidence="4">
    <location>
        <position position="243"/>
    </location>
    <ligand>
        <name>D-glyceraldehyde 3-phosphate</name>
        <dbReference type="ChEBI" id="CHEBI:59776"/>
    </ligand>
</feature>
<dbReference type="PANTHER" id="PTHR43148">
    <property type="entry name" value="GLYCERALDEHYDE-3-PHOSPHATE DEHYDROGENASE 2"/>
    <property type="match status" value="1"/>
</dbReference>
<dbReference type="InterPro" id="IPR020829">
    <property type="entry name" value="GlycerAld_3-P_DH_cat"/>
</dbReference>
<dbReference type="Pfam" id="PF00044">
    <property type="entry name" value="Gp_dh_N"/>
    <property type="match status" value="1"/>
</dbReference>
<dbReference type="Proteomes" id="UP000176997">
    <property type="component" value="Unassembled WGS sequence"/>
</dbReference>
<dbReference type="SUPFAM" id="SSF51735">
    <property type="entry name" value="NAD(P)-binding Rossmann-fold domains"/>
    <property type="match status" value="1"/>
</dbReference>
<dbReference type="PIRSF" id="PIRSF000149">
    <property type="entry name" value="GAP_DH"/>
    <property type="match status" value="1"/>
</dbReference>
<feature type="binding site" evidence="5">
    <location>
        <position position="326"/>
    </location>
    <ligand>
        <name>NAD(+)</name>
        <dbReference type="ChEBI" id="CHEBI:57540"/>
    </ligand>
</feature>
<dbReference type="EMBL" id="MHUS01000036">
    <property type="protein sequence ID" value="OHA80105.1"/>
    <property type="molecule type" value="Genomic_DNA"/>
</dbReference>
<dbReference type="Gene3D" id="3.40.50.720">
    <property type="entry name" value="NAD(P)-binding Rossmann-like Domain"/>
    <property type="match status" value="1"/>
</dbReference>
<keyword evidence="5" id="KW-0547">Nucleotide-binding</keyword>
<feature type="binding site" evidence="4">
    <location>
        <begin position="220"/>
        <end position="221"/>
    </location>
    <ligand>
        <name>D-glyceraldehyde 3-phosphate</name>
        <dbReference type="ChEBI" id="CHEBI:59776"/>
    </ligand>
</feature>
<dbReference type="InterPro" id="IPR006424">
    <property type="entry name" value="Glyceraldehyde-3-P_DH_1"/>
</dbReference>
<dbReference type="CDD" id="cd05214">
    <property type="entry name" value="GAPDH_I_N"/>
    <property type="match status" value="1"/>
</dbReference>
<reference evidence="9 10" key="1">
    <citation type="journal article" date="2016" name="Nat. Commun.">
        <title>Thousands of microbial genomes shed light on interconnected biogeochemical processes in an aquifer system.</title>
        <authorList>
            <person name="Anantharaman K."/>
            <person name="Brown C.T."/>
            <person name="Hug L.A."/>
            <person name="Sharon I."/>
            <person name="Castelle C.J."/>
            <person name="Probst A.J."/>
            <person name="Thomas B.C."/>
            <person name="Singh A."/>
            <person name="Wilkins M.J."/>
            <person name="Karaoz U."/>
            <person name="Brodie E.L."/>
            <person name="Williams K.H."/>
            <person name="Hubbard S.S."/>
            <person name="Banfield J.F."/>
        </authorList>
    </citation>
    <scope>NUCLEOTIDE SEQUENCE [LARGE SCALE GENOMIC DNA]</scope>
</reference>
<evidence type="ECO:0000256" key="3">
    <source>
        <dbReference type="PIRSR" id="PIRSR000149-1"/>
    </source>
</evidence>
<evidence type="ECO:0000256" key="2">
    <source>
        <dbReference type="ARBA" id="ARBA00023002"/>
    </source>
</evidence>
<proteinExistence type="inferred from homology"/>
<organism evidence="9 10">
    <name type="scientific">Candidatus Yonathbacteria bacterium RIFCSPHIGHO2_01_FULL_51_10</name>
    <dbReference type="NCBI Taxonomy" id="1802723"/>
    <lineage>
        <taxon>Bacteria</taxon>
        <taxon>Candidatus Yonathiibacteriota</taxon>
    </lineage>
</organism>
<dbReference type="AlphaFoldDB" id="A0A1G2S4T7"/>
<protein>
    <submittedName>
        <fullName evidence="9">Type I glyceraldehyde-3-phosphate dehydrogenase</fullName>
    </submittedName>
</protein>
<dbReference type="STRING" id="1802723.A2675_01210"/>
<feature type="binding site" evidence="4">
    <location>
        <begin position="160"/>
        <end position="162"/>
    </location>
    <ligand>
        <name>D-glyceraldehyde 3-phosphate</name>
        <dbReference type="ChEBI" id="CHEBI:59776"/>
    </ligand>
</feature>
<dbReference type="CDD" id="cd18126">
    <property type="entry name" value="GAPDH_I_C"/>
    <property type="match status" value="1"/>
</dbReference>
<dbReference type="SMART" id="SM00846">
    <property type="entry name" value="Gp_dh_N"/>
    <property type="match status" value="1"/>
</dbReference>
<dbReference type="GO" id="GO:0051287">
    <property type="term" value="F:NAD binding"/>
    <property type="evidence" value="ECO:0007669"/>
    <property type="project" value="InterPro"/>
</dbReference>
<dbReference type="InterPro" id="IPR020831">
    <property type="entry name" value="GlycerAld/Erythrose_P_DH"/>
</dbReference>
<dbReference type="FunFam" id="3.40.50.720:FF:000001">
    <property type="entry name" value="Glyceraldehyde-3-phosphate dehydrogenase"/>
    <property type="match status" value="1"/>
</dbReference>
<dbReference type="InterPro" id="IPR036291">
    <property type="entry name" value="NAD(P)-bd_dom_sf"/>
</dbReference>
<evidence type="ECO:0000313" key="9">
    <source>
        <dbReference type="EMBL" id="OHA80105.1"/>
    </source>
</evidence>
<evidence type="ECO:0000256" key="4">
    <source>
        <dbReference type="PIRSR" id="PIRSR000149-2"/>
    </source>
</evidence>
<dbReference type="InterPro" id="IPR020828">
    <property type="entry name" value="GlycerAld_3-P_DH_NAD(P)-bd"/>
</dbReference>
<dbReference type="Gene3D" id="3.30.360.10">
    <property type="entry name" value="Dihydrodipicolinate Reductase, domain 2"/>
    <property type="match status" value="1"/>
</dbReference>
<feature type="binding site" evidence="5">
    <location>
        <begin position="12"/>
        <end position="13"/>
    </location>
    <ligand>
        <name>NAD(+)</name>
        <dbReference type="ChEBI" id="CHEBI:57540"/>
    </ligand>
</feature>
<name>A0A1G2S4T7_9BACT</name>
<accession>A0A1G2S4T7</accession>
<sequence length="345" mass="36394">MALRVAINGLGRIGRAFLKVGIKRPELEIVAVNDLGDMDNMAYLLKYDSAYGHSGLDVHAEKNADGSGVLVIDGKRIAVLQQKDPAALPWRDLNVDVVIESTGFFEEYAKAKLHLDAGAKKVVISAPAKGQPVEGVTGATVLMGINEDKLAGCKISSNASCTTNAAAPLIQILHEAIGIEKASLSTVHGYTGTQKLVDSPDAKDWRRGRAAAHNIVPSTTGAAIAVTLAIPDLVGKFDGIAIRVPVITGSIADITFIAKRDTTVEEVNSILKAAAATERWSKVFTVTEEQLVSSDIVGSSYASIADLTLTNVVGGNLVKVLAWYDNEMGYTHALVEHVIKTGAVG</sequence>